<feature type="domain" description="RRM" evidence="2">
    <location>
        <begin position="148"/>
        <end position="222"/>
    </location>
</feature>
<gene>
    <name evidence="3" type="ORF">C2G38_2240032</name>
</gene>
<keyword evidence="4" id="KW-1185">Reference proteome</keyword>
<dbReference type="SUPFAM" id="SSF54928">
    <property type="entry name" value="RNA-binding domain, RBD"/>
    <property type="match status" value="1"/>
</dbReference>
<dbReference type="InterPro" id="IPR012677">
    <property type="entry name" value="Nucleotide-bd_a/b_plait_sf"/>
</dbReference>
<dbReference type="Gene3D" id="3.30.70.330">
    <property type="match status" value="1"/>
</dbReference>
<dbReference type="GO" id="GO:0003723">
    <property type="term" value="F:RNA binding"/>
    <property type="evidence" value="ECO:0007669"/>
    <property type="project" value="UniProtKB-UniRule"/>
</dbReference>
<dbReference type="InterPro" id="IPR035979">
    <property type="entry name" value="RBD_domain_sf"/>
</dbReference>
<dbReference type="Pfam" id="PF00076">
    <property type="entry name" value="RRM_1"/>
    <property type="match status" value="1"/>
</dbReference>
<dbReference type="InterPro" id="IPR000504">
    <property type="entry name" value="RRM_dom"/>
</dbReference>
<protein>
    <recommendedName>
        <fullName evidence="2">RRM domain-containing protein</fullName>
    </recommendedName>
</protein>
<dbReference type="OrthoDB" id="339151at2759"/>
<sequence length="222" mass="25581">MDIAQTSSSRQLIHNYNNNNLNYCPSCITLLSQLNLKDSYIIKHQKISSIKDDLIVAQRQLINDLLKEGNYIKEANELTSMAESTIRNEIDLVKSIRECVYNQDMYGQVSQWRFEPKYLNGHENYRNLEAKNGNIPYLSGFLDGIGTHRAYVGGLTKDIDELKLRQCVEGTFGKVLWIEMIQERKCAFIEFADKTSYESAIEQREFSLNGIKLMIVKALKPK</sequence>
<dbReference type="AlphaFoldDB" id="A0A397VYM4"/>
<dbReference type="Proteomes" id="UP000266673">
    <property type="component" value="Unassembled WGS sequence"/>
</dbReference>
<evidence type="ECO:0000313" key="4">
    <source>
        <dbReference type="Proteomes" id="UP000266673"/>
    </source>
</evidence>
<evidence type="ECO:0000313" key="3">
    <source>
        <dbReference type="EMBL" id="RIB27605.1"/>
    </source>
</evidence>
<organism evidence="3 4">
    <name type="scientific">Gigaspora rosea</name>
    <dbReference type="NCBI Taxonomy" id="44941"/>
    <lineage>
        <taxon>Eukaryota</taxon>
        <taxon>Fungi</taxon>
        <taxon>Fungi incertae sedis</taxon>
        <taxon>Mucoromycota</taxon>
        <taxon>Glomeromycotina</taxon>
        <taxon>Glomeromycetes</taxon>
        <taxon>Diversisporales</taxon>
        <taxon>Gigasporaceae</taxon>
        <taxon>Gigaspora</taxon>
    </lineage>
</organism>
<evidence type="ECO:0000256" key="1">
    <source>
        <dbReference type="PROSITE-ProRule" id="PRU00176"/>
    </source>
</evidence>
<proteinExistence type="predicted"/>
<reference evidence="3 4" key="1">
    <citation type="submission" date="2018-06" db="EMBL/GenBank/DDBJ databases">
        <title>Comparative genomics reveals the genomic features of Rhizophagus irregularis, R. cerebriforme, R. diaphanum and Gigaspora rosea, and their symbiotic lifestyle signature.</title>
        <authorList>
            <person name="Morin E."/>
            <person name="San Clemente H."/>
            <person name="Chen E.C.H."/>
            <person name="De La Providencia I."/>
            <person name="Hainaut M."/>
            <person name="Kuo A."/>
            <person name="Kohler A."/>
            <person name="Murat C."/>
            <person name="Tang N."/>
            <person name="Roy S."/>
            <person name="Loubradou J."/>
            <person name="Henrissat B."/>
            <person name="Grigoriev I.V."/>
            <person name="Corradi N."/>
            <person name="Roux C."/>
            <person name="Martin F.M."/>
        </authorList>
    </citation>
    <scope>NUCLEOTIDE SEQUENCE [LARGE SCALE GENOMIC DNA]</scope>
    <source>
        <strain evidence="3 4">DAOM 194757</strain>
    </source>
</reference>
<dbReference type="PROSITE" id="PS50102">
    <property type="entry name" value="RRM"/>
    <property type="match status" value="1"/>
</dbReference>
<keyword evidence="1" id="KW-0694">RNA-binding</keyword>
<evidence type="ECO:0000259" key="2">
    <source>
        <dbReference type="PROSITE" id="PS50102"/>
    </source>
</evidence>
<dbReference type="SMART" id="SM00360">
    <property type="entry name" value="RRM"/>
    <property type="match status" value="1"/>
</dbReference>
<name>A0A397VYM4_9GLOM</name>
<comment type="caution">
    <text evidence="3">The sequence shown here is derived from an EMBL/GenBank/DDBJ whole genome shotgun (WGS) entry which is preliminary data.</text>
</comment>
<dbReference type="EMBL" id="QKWP01000093">
    <property type="protein sequence ID" value="RIB27605.1"/>
    <property type="molecule type" value="Genomic_DNA"/>
</dbReference>
<accession>A0A397VYM4</accession>